<organism evidence="2 3">
    <name type="scientific">Trichinella pseudospiralis</name>
    <name type="common">Parasitic roundworm</name>
    <dbReference type="NCBI Taxonomy" id="6337"/>
    <lineage>
        <taxon>Eukaryota</taxon>
        <taxon>Metazoa</taxon>
        <taxon>Ecdysozoa</taxon>
        <taxon>Nematoda</taxon>
        <taxon>Enoplea</taxon>
        <taxon>Dorylaimia</taxon>
        <taxon>Trichinellida</taxon>
        <taxon>Trichinellidae</taxon>
        <taxon>Trichinella</taxon>
    </lineage>
</organism>
<protein>
    <submittedName>
        <fullName evidence="2">Uncharacterized protein</fullName>
    </submittedName>
</protein>
<keyword evidence="1" id="KW-0472">Membrane</keyword>
<sequence length="52" mass="6694">MQLFYCVEIIFGFRLFCNFCFFLFFTFHIYYCYEHFPKQILFILFLKIFFPF</sequence>
<gene>
    <name evidence="2" type="ORF">T4E_897</name>
</gene>
<keyword evidence="1" id="KW-0812">Transmembrane</keyword>
<name>A0A0V0XP09_TRIPS</name>
<proteinExistence type="predicted"/>
<keyword evidence="1" id="KW-1133">Transmembrane helix</keyword>
<dbReference type="AlphaFoldDB" id="A0A0V0XP09"/>
<comment type="caution">
    <text evidence="2">The sequence shown here is derived from an EMBL/GenBank/DDBJ whole genome shotgun (WGS) entry which is preliminary data.</text>
</comment>
<evidence type="ECO:0000256" key="1">
    <source>
        <dbReference type="SAM" id="Phobius"/>
    </source>
</evidence>
<accession>A0A0V0XP09</accession>
<evidence type="ECO:0000313" key="3">
    <source>
        <dbReference type="Proteomes" id="UP000054815"/>
    </source>
</evidence>
<evidence type="ECO:0000313" key="2">
    <source>
        <dbReference type="EMBL" id="KRX89734.1"/>
    </source>
</evidence>
<feature type="transmembrane region" description="Helical" evidence="1">
    <location>
        <begin position="12"/>
        <end position="33"/>
    </location>
</feature>
<dbReference type="Proteomes" id="UP000054815">
    <property type="component" value="Unassembled WGS sequence"/>
</dbReference>
<dbReference type="EMBL" id="JYDU01000188">
    <property type="protein sequence ID" value="KRX89734.1"/>
    <property type="molecule type" value="Genomic_DNA"/>
</dbReference>
<reference evidence="2 3" key="1">
    <citation type="submission" date="2015-01" db="EMBL/GenBank/DDBJ databases">
        <title>Evolution of Trichinella species and genotypes.</title>
        <authorList>
            <person name="Korhonen P.K."/>
            <person name="Edoardo P."/>
            <person name="Giuseppe L.R."/>
            <person name="Gasser R.B."/>
        </authorList>
    </citation>
    <scope>NUCLEOTIDE SEQUENCE [LARGE SCALE GENOMIC DNA]</scope>
    <source>
        <strain evidence="2">ISS141</strain>
    </source>
</reference>